<dbReference type="RefSeq" id="WP_139757155.1">
    <property type="nucleotide sequence ID" value="NZ_CP039852.1"/>
</dbReference>
<dbReference type="AlphaFoldDB" id="A0A5B7YGC5"/>
<keyword evidence="6" id="KW-1185">Reference proteome</keyword>
<dbReference type="InterPro" id="IPR011545">
    <property type="entry name" value="DEAD/DEAH_box_helicase_dom"/>
</dbReference>
<dbReference type="Gene3D" id="3.40.50.300">
    <property type="entry name" value="P-loop containing nucleotide triphosphate hydrolases"/>
    <property type="match status" value="2"/>
</dbReference>
<dbReference type="PROSITE" id="PS51194">
    <property type="entry name" value="HELICASE_CTER"/>
    <property type="match status" value="1"/>
</dbReference>
<dbReference type="GO" id="GO:0005524">
    <property type="term" value="F:ATP binding"/>
    <property type="evidence" value="ECO:0007669"/>
    <property type="project" value="UniProtKB-KW"/>
</dbReference>
<dbReference type="Proteomes" id="UP000304912">
    <property type="component" value="Chromosome"/>
</dbReference>
<organism evidence="5 6">
    <name type="scientific">Salinimonas iocasae</name>
    <dbReference type="NCBI Taxonomy" id="2572577"/>
    <lineage>
        <taxon>Bacteria</taxon>
        <taxon>Pseudomonadati</taxon>
        <taxon>Pseudomonadota</taxon>
        <taxon>Gammaproteobacteria</taxon>
        <taxon>Alteromonadales</taxon>
        <taxon>Alteromonadaceae</taxon>
        <taxon>Alteromonas/Salinimonas group</taxon>
        <taxon>Salinimonas</taxon>
    </lineage>
</organism>
<evidence type="ECO:0000313" key="5">
    <source>
        <dbReference type="EMBL" id="QCZ94416.1"/>
    </source>
</evidence>
<dbReference type="SMART" id="SM00490">
    <property type="entry name" value="HELICc"/>
    <property type="match status" value="1"/>
</dbReference>
<dbReference type="GO" id="GO:0003677">
    <property type="term" value="F:DNA binding"/>
    <property type="evidence" value="ECO:0007669"/>
    <property type="project" value="TreeGrafter"/>
</dbReference>
<evidence type="ECO:0000256" key="1">
    <source>
        <dbReference type="ARBA" id="ARBA00022741"/>
    </source>
</evidence>
<keyword evidence="1" id="KW-0547">Nucleotide-binding</keyword>
<dbReference type="EMBL" id="CP039852">
    <property type="protein sequence ID" value="QCZ94416.1"/>
    <property type="molecule type" value="Genomic_DNA"/>
</dbReference>
<dbReference type="PANTHER" id="PTHR47962:SF5">
    <property type="entry name" value="ATP-DEPENDENT HELICASE LHR-RELATED"/>
    <property type="match status" value="1"/>
</dbReference>
<proteinExistence type="predicted"/>
<feature type="domain" description="Helicase ATP-binding" evidence="3">
    <location>
        <begin position="33"/>
        <end position="214"/>
    </location>
</feature>
<protein>
    <submittedName>
        <fullName evidence="5">DEAD/DEAH box helicase</fullName>
    </submittedName>
</protein>
<dbReference type="Pfam" id="PF00270">
    <property type="entry name" value="DEAD"/>
    <property type="match status" value="1"/>
</dbReference>
<dbReference type="InterPro" id="IPR052511">
    <property type="entry name" value="ATP-dep_Helicase"/>
</dbReference>
<dbReference type="InterPro" id="IPR014001">
    <property type="entry name" value="Helicase_ATP-bd"/>
</dbReference>
<dbReference type="PANTHER" id="PTHR47962">
    <property type="entry name" value="ATP-DEPENDENT HELICASE LHR-RELATED-RELATED"/>
    <property type="match status" value="1"/>
</dbReference>
<sequence>MINEHEKLDIRVQRWIFKQGWTSLREIQCCAIEPILSQKTDVLISASTAAGKTEAFFLPALSTVVDQEDGIGILYISPLKALINDQDRRLESLSDLLDITVTPWHGDSPKGRKNKLKSSPSGVVLITPESLESLLIRDSGWMKSAFYNLKYIVIDEFHAFIGTERGHHLLSLLHRLEHLLGRLKEPIPRVALSATLGELEKVPSSLRPNHSMPCKIIKDSRSTSTLKVQVKGYVNPVKLDENLPIDAEYKICQDLYRFCRGGNHLVFANSRNRTESLAATLADFCEDNTVPNEFFPHHGSLSKDLREGLEKRLQQEQYPTTAICTMTLELGIDIGKVNSVVQVTSPHSISSLRQRMGRSGRRGGPSILRMLISEDELTKDSSVIDKLRLELIQSLAMIRLLIGSKWYEPADTSLYHFSTLLHQILAVIAQWGGIRADQLFNLLCKEGPFQNVNGEDFKALLVHMGRTELITQLENGELVLGLLGEKLSSHYSFYAVFKTPEEYRVISGAKTLGTLPIDSLVLVGQNIVFGGKRWKVSDIDSDKKTIYVKHAKGGKPPKFGGGGMHVHDVVRQEMFKILVEGDYRIAVGGNKIDFADVTANGLFHESVNFFRDANLPNERLLQVGSITYIFPWLGDKTVNTIVALLIREGYEAGAYAGVIEIEKSTLEEVRSSLLKLKPEILMSETELALQVPEKHIEKFDELLPDSLLSIGYGAKAFDINAVNSWLKTI</sequence>
<keyword evidence="5" id="KW-0378">Hydrolase</keyword>
<dbReference type="SUPFAM" id="SSF52540">
    <property type="entry name" value="P-loop containing nucleoside triphosphate hydrolases"/>
    <property type="match status" value="1"/>
</dbReference>
<accession>A0A5B7YGC5</accession>
<name>A0A5B7YGC5_9ALTE</name>
<evidence type="ECO:0000313" key="6">
    <source>
        <dbReference type="Proteomes" id="UP000304912"/>
    </source>
</evidence>
<reference evidence="5 6" key="1">
    <citation type="submission" date="2019-04" db="EMBL/GenBank/DDBJ databases">
        <title>Salinimonas iocasae sp. nov., a halophilic bacterium isolated from the outer tube casing of tubeworms in Okinawa Trough.</title>
        <authorList>
            <person name="Zhang H."/>
            <person name="Wang H."/>
            <person name="Li C."/>
        </authorList>
    </citation>
    <scope>NUCLEOTIDE SEQUENCE [LARGE SCALE GENOMIC DNA]</scope>
    <source>
        <strain evidence="5 6">KX18D6</strain>
    </source>
</reference>
<evidence type="ECO:0000259" key="3">
    <source>
        <dbReference type="PROSITE" id="PS51192"/>
    </source>
</evidence>
<dbReference type="GO" id="GO:0004386">
    <property type="term" value="F:helicase activity"/>
    <property type="evidence" value="ECO:0007669"/>
    <property type="project" value="UniProtKB-KW"/>
</dbReference>
<dbReference type="InterPro" id="IPR027417">
    <property type="entry name" value="P-loop_NTPase"/>
</dbReference>
<dbReference type="InterPro" id="IPR001650">
    <property type="entry name" value="Helicase_C-like"/>
</dbReference>
<keyword evidence="2" id="KW-0067">ATP-binding</keyword>
<evidence type="ECO:0000256" key="2">
    <source>
        <dbReference type="ARBA" id="ARBA00022840"/>
    </source>
</evidence>
<evidence type="ECO:0000259" key="4">
    <source>
        <dbReference type="PROSITE" id="PS51194"/>
    </source>
</evidence>
<dbReference type="GO" id="GO:0016887">
    <property type="term" value="F:ATP hydrolysis activity"/>
    <property type="evidence" value="ECO:0007669"/>
    <property type="project" value="TreeGrafter"/>
</dbReference>
<gene>
    <name evidence="5" type="ORF">FBQ74_13490</name>
</gene>
<dbReference type="PROSITE" id="PS51192">
    <property type="entry name" value="HELICASE_ATP_BIND_1"/>
    <property type="match status" value="1"/>
</dbReference>
<dbReference type="SMART" id="SM00487">
    <property type="entry name" value="DEXDc"/>
    <property type="match status" value="1"/>
</dbReference>
<feature type="domain" description="Helicase C-terminal" evidence="4">
    <location>
        <begin position="251"/>
        <end position="402"/>
    </location>
</feature>
<dbReference type="Pfam" id="PF00271">
    <property type="entry name" value="Helicase_C"/>
    <property type="match status" value="1"/>
</dbReference>
<dbReference type="OrthoDB" id="9815222at2"/>
<dbReference type="KEGG" id="salk:FBQ74_13490"/>
<keyword evidence="5" id="KW-0347">Helicase</keyword>